<feature type="transmembrane region" description="Helical" evidence="1">
    <location>
        <begin position="6"/>
        <end position="24"/>
    </location>
</feature>
<reference evidence="2 3" key="1">
    <citation type="journal article" date="2013" name="ISME J.">
        <title>Comparative genomics of pathogenic lineages of Vibrio nigripulchritudo identifies virulence-associated traits.</title>
        <authorList>
            <person name="Goudenege D."/>
            <person name="Labreuche Y."/>
            <person name="Krin E."/>
            <person name="Ansquer D."/>
            <person name="Mangenot S."/>
            <person name="Calteau A."/>
            <person name="Medigue C."/>
            <person name="Mazel D."/>
            <person name="Polz M.F."/>
            <person name="Le Roux F."/>
        </authorList>
    </citation>
    <scope>NUCLEOTIDE SEQUENCE [LARGE SCALE GENOMIC DNA]</scope>
    <source>
        <strain evidence="2 3">SOn1</strain>
    </source>
</reference>
<dbReference type="SUPFAM" id="SSF54523">
    <property type="entry name" value="Pili subunits"/>
    <property type="match status" value="1"/>
</dbReference>
<dbReference type="InterPro" id="IPR031982">
    <property type="entry name" value="PilE-like"/>
</dbReference>
<evidence type="ECO:0000256" key="1">
    <source>
        <dbReference type="SAM" id="Phobius"/>
    </source>
</evidence>
<dbReference type="NCBIfam" id="TIGR02532">
    <property type="entry name" value="IV_pilin_GFxxxE"/>
    <property type="match status" value="1"/>
</dbReference>
<dbReference type="Proteomes" id="UP000018211">
    <property type="component" value="Unassembled WGS sequence"/>
</dbReference>
<evidence type="ECO:0000313" key="3">
    <source>
        <dbReference type="Proteomes" id="UP000018211"/>
    </source>
</evidence>
<dbReference type="GO" id="GO:0043683">
    <property type="term" value="P:type IV pilus assembly"/>
    <property type="evidence" value="ECO:0007669"/>
    <property type="project" value="InterPro"/>
</dbReference>
<dbReference type="EMBL" id="CAOF01000070">
    <property type="protein sequence ID" value="CCO45913.1"/>
    <property type="molecule type" value="Genomic_DNA"/>
</dbReference>
<sequence length="120" mass="13005">MTLLELLIAVSIVAIFAAIAYPSFNNYVYQGHRNQAMADLVKIQLSLEQLYNNGYSWSSIMSGSTCTICDTSDDRYTFAVTSAGGYTITATPKIAKGQNNDQCGTLTLKADGTSLPNTCW</sequence>
<dbReference type="Pfam" id="PF16732">
    <property type="entry name" value="ComP_DUS"/>
    <property type="match status" value="1"/>
</dbReference>
<dbReference type="AlphaFoldDB" id="A0AAV2VMF2"/>
<keyword evidence="1" id="KW-0812">Transmembrane</keyword>
<dbReference type="RefSeq" id="WP_022549905.1">
    <property type="nucleotide sequence ID" value="NZ_LK391965.1"/>
</dbReference>
<accession>A0AAV2VMF2</accession>
<name>A0AAV2VMF2_9VIBR</name>
<keyword evidence="1" id="KW-1133">Transmembrane helix</keyword>
<comment type="caution">
    <text evidence="2">The sequence shown here is derived from an EMBL/GenBank/DDBJ whole genome shotgun (WGS) entry which is preliminary data.</text>
</comment>
<organism evidence="2 3">
    <name type="scientific">Vibrio nigripulchritudo SOn1</name>
    <dbReference type="NCBI Taxonomy" id="1238450"/>
    <lineage>
        <taxon>Bacteria</taxon>
        <taxon>Pseudomonadati</taxon>
        <taxon>Pseudomonadota</taxon>
        <taxon>Gammaproteobacteria</taxon>
        <taxon>Vibrionales</taxon>
        <taxon>Vibrionaceae</taxon>
        <taxon>Vibrio</taxon>
    </lineage>
</organism>
<evidence type="ECO:0000313" key="2">
    <source>
        <dbReference type="EMBL" id="CCO45913.1"/>
    </source>
</evidence>
<dbReference type="InterPro" id="IPR012902">
    <property type="entry name" value="N_methyl_site"/>
</dbReference>
<protein>
    <submittedName>
        <fullName evidence="2">Type IV pilus biogenesis protein PilE</fullName>
    </submittedName>
</protein>
<dbReference type="Gene3D" id="3.30.700.10">
    <property type="entry name" value="Glycoprotein, Type 4 Pilin"/>
    <property type="match status" value="1"/>
</dbReference>
<gene>
    <name evidence="2" type="ORF">VIBNISOn1_1610035</name>
</gene>
<keyword evidence="1" id="KW-0472">Membrane</keyword>
<proteinExistence type="predicted"/>
<dbReference type="InterPro" id="IPR045584">
    <property type="entry name" value="Pilin-like"/>
</dbReference>